<sequence>MPSSVARARSSHEARGAIQAMSWALFASDSGFGHARFAAFGASVFLCLRSGMAQDFSVIPTQCGEEAEGLRNVMGSISAGLMRGETVIDVWRQDEHVQLVSSVYKEDRCNEQEPASGVFTEHLCWIVCACSNFVAVAVYGEAVDSRYLQAIFGSSTVDSWHMIWESAWFFLFDLLQVVGSQIAVVHKFGLMRDSCRSAQQKEFWKDDSFSYLSQELSESELEENLRVEGVRFLHAALSDFDWVRDGNADHSHCNRMQRLSTYALLTAHSNGFVHLAWAIREVGRTLHLSLTYVGGDASRLFNIRLAPFSSFWPAPENDELAGGSQLVEGESGSARLGSAFGPKLTRLEATELIRLYGLAQTTLEALGVHHVAIAGTLLGAVRHHGLIPWDDDVDIGVPDGDLGERKLVELALMQELIAAQRKSSEGHGATKELVMVSSGRNEVEEIAHWLLGLGIRLEAHALRTRRFEFNTGVGGGVALDLLLLFGWMPGLASDSEVSVGWSDGVKVRSEWLWPGRHLLFEGLTIWAPREPFLVLDAIYPSGWYLTCVNRAPHRAQATPSTAHQSKSMACSRLAQVTGLPEVVGTGSPARRSLAQVQAESLQGSSSPSPPLLFGKLVRALSGRAFRQAVRQRATATLSPASCSGRNVSSFAARTDGILQLASASAEDEVVAFVRAELPFEDGVQPSSKADPRPGCDVLLRVRSQAFFDFRSLGQVSGHELGSWEAGPAMPLGGGASLVSMFCGCDVPGPPTLAAPKALAYRVVGLPHLSMALAMGAIYTVAELEGRCGHRDPARRRALLYRKLADRKLFTPSSLKAAVRIKTASSGKVKKMTKQQLKLDAKKRLGPDGKQLPLWVRRPALEMEKDIERKRRIANKIAASLLQKRIKAGVKVTDEDVVTCLRAWGFVRNEQRKNVLPA</sequence>
<dbReference type="AlphaFoldDB" id="A0A813LDZ6"/>
<organism evidence="2 3">
    <name type="scientific">Polarella glacialis</name>
    <name type="common">Dinoflagellate</name>
    <dbReference type="NCBI Taxonomy" id="89957"/>
    <lineage>
        <taxon>Eukaryota</taxon>
        <taxon>Sar</taxon>
        <taxon>Alveolata</taxon>
        <taxon>Dinophyceae</taxon>
        <taxon>Suessiales</taxon>
        <taxon>Suessiaceae</taxon>
        <taxon>Polarella</taxon>
    </lineage>
</organism>
<dbReference type="PANTHER" id="PTHR13627">
    <property type="entry name" value="FUKUTIN RELATED PROTEIN"/>
    <property type="match status" value="1"/>
</dbReference>
<reference evidence="2" key="1">
    <citation type="submission" date="2021-02" db="EMBL/GenBank/DDBJ databases">
        <authorList>
            <person name="Dougan E. K."/>
            <person name="Rhodes N."/>
            <person name="Thang M."/>
            <person name="Chan C."/>
        </authorList>
    </citation>
    <scope>NUCLEOTIDE SEQUENCE</scope>
</reference>
<dbReference type="PANTHER" id="PTHR13627:SF32">
    <property type="entry name" value="AGAP006029-PA"/>
    <property type="match status" value="1"/>
</dbReference>
<gene>
    <name evidence="2" type="ORF">PGLA2088_LOCUS45891</name>
</gene>
<dbReference type="Pfam" id="PF04991">
    <property type="entry name" value="LicD"/>
    <property type="match status" value="1"/>
</dbReference>
<comment type="caution">
    <text evidence="2">The sequence shown here is derived from an EMBL/GenBank/DDBJ whole genome shotgun (WGS) entry which is preliminary data.</text>
</comment>
<feature type="domain" description="LicD/FKTN/FKRP nucleotidyltransferase" evidence="1">
    <location>
        <begin position="374"/>
        <end position="425"/>
    </location>
</feature>
<dbReference type="EMBL" id="CAJNNW010035948">
    <property type="protein sequence ID" value="CAE8731022.1"/>
    <property type="molecule type" value="Genomic_DNA"/>
</dbReference>
<evidence type="ECO:0000313" key="3">
    <source>
        <dbReference type="Proteomes" id="UP000626109"/>
    </source>
</evidence>
<accession>A0A813LDZ6</accession>
<dbReference type="InterPro" id="IPR052613">
    <property type="entry name" value="LicD_transferase"/>
</dbReference>
<dbReference type="InterPro" id="IPR007074">
    <property type="entry name" value="LicD/FKTN/FKRP_NTP_transf"/>
</dbReference>
<evidence type="ECO:0000259" key="1">
    <source>
        <dbReference type="Pfam" id="PF04991"/>
    </source>
</evidence>
<dbReference type="Proteomes" id="UP000626109">
    <property type="component" value="Unassembled WGS sequence"/>
</dbReference>
<evidence type="ECO:0000313" key="2">
    <source>
        <dbReference type="EMBL" id="CAE8731022.1"/>
    </source>
</evidence>
<feature type="non-terminal residue" evidence="2">
    <location>
        <position position="1"/>
    </location>
</feature>
<protein>
    <recommendedName>
        <fullName evidence="1">LicD/FKTN/FKRP nucleotidyltransferase domain-containing protein</fullName>
    </recommendedName>
</protein>
<dbReference type="GO" id="GO:0009100">
    <property type="term" value="P:glycoprotein metabolic process"/>
    <property type="evidence" value="ECO:0007669"/>
    <property type="project" value="UniProtKB-ARBA"/>
</dbReference>
<proteinExistence type="predicted"/>
<name>A0A813LDZ6_POLGL</name>